<keyword evidence="1" id="KW-1133">Transmembrane helix</keyword>
<gene>
    <name evidence="2" type="ORF">Q664_37525</name>
</gene>
<evidence type="ECO:0000256" key="1">
    <source>
        <dbReference type="SAM" id="Phobius"/>
    </source>
</evidence>
<dbReference type="AlphaFoldDB" id="A0A084SKN6"/>
<feature type="transmembrane region" description="Helical" evidence="1">
    <location>
        <begin position="580"/>
        <end position="601"/>
    </location>
</feature>
<evidence type="ECO:0000313" key="2">
    <source>
        <dbReference type="EMBL" id="KFA89021.1"/>
    </source>
</evidence>
<accession>A0A084SKN6</accession>
<protein>
    <submittedName>
        <fullName evidence="2">ABC transporter</fullName>
    </submittedName>
</protein>
<comment type="caution">
    <text evidence="2">The sequence shown here is derived from an EMBL/GenBank/DDBJ whole genome shotgun (WGS) entry which is preliminary data.</text>
</comment>
<name>A0A084SKN6_9BACT</name>
<dbReference type="Proteomes" id="UP000028547">
    <property type="component" value="Unassembled WGS sequence"/>
</dbReference>
<evidence type="ECO:0000313" key="3">
    <source>
        <dbReference type="Proteomes" id="UP000028547"/>
    </source>
</evidence>
<keyword evidence="1" id="KW-0472">Membrane</keyword>
<feature type="transmembrane region" description="Helical" evidence="1">
    <location>
        <begin position="106"/>
        <end position="128"/>
    </location>
</feature>
<dbReference type="EMBL" id="JPMI01000267">
    <property type="protein sequence ID" value="KFA89021.1"/>
    <property type="molecule type" value="Genomic_DNA"/>
</dbReference>
<reference evidence="2 3" key="1">
    <citation type="submission" date="2014-07" db="EMBL/GenBank/DDBJ databases">
        <title>Draft Genome Sequence of Gephyronic Acid Producer, Cystobacter violaceus Strain Cb vi76.</title>
        <authorList>
            <person name="Stevens D.C."/>
            <person name="Young J."/>
            <person name="Carmichael R."/>
            <person name="Tan J."/>
            <person name="Taylor R.E."/>
        </authorList>
    </citation>
    <scope>NUCLEOTIDE SEQUENCE [LARGE SCALE GENOMIC DNA]</scope>
    <source>
        <strain evidence="2 3">Cb vi76</strain>
    </source>
</reference>
<feature type="transmembrane region" description="Helical" evidence="1">
    <location>
        <begin position="34"/>
        <end position="54"/>
    </location>
</feature>
<organism evidence="2 3">
    <name type="scientific">Archangium violaceum Cb vi76</name>
    <dbReference type="NCBI Taxonomy" id="1406225"/>
    <lineage>
        <taxon>Bacteria</taxon>
        <taxon>Pseudomonadati</taxon>
        <taxon>Myxococcota</taxon>
        <taxon>Myxococcia</taxon>
        <taxon>Myxococcales</taxon>
        <taxon>Cystobacterineae</taxon>
        <taxon>Archangiaceae</taxon>
        <taxon>Archangium</taxon>
    </lineage>
</organism>
<sequence>MSPRGSSRPLSLAFAGVLLLGLIAERIAGAGSGLTAVGVVRTALLLGIIARGAMWMVRAEGEREVLWRWVLACYAAGLAGLLLYTAQSELGARLLGVSLAESSPGLAVVFQALFPALLVSSLVPLALLESSLAAMARAPVLETDRARGALFSGVGTASVLVFACSTLYVATQLDTGWDLSYFRTTRPGESTRKVVQALTEPIRATLFFPPASEEGELVAQYFRELAQASPLLQVERLDQAMEPARARAMGVMTNGFLVLSRGEQHEMYTVGLEPERSRAQLARLDQAVHRRLLLVSRPKHVLYLTTGHGERGDARPVPGVPAPPGLGDFKDFLHAHNVVVRSLSVAEGLGNEVPPDAAAVVIPGATQELLPGEVTALRDYLDRGGRLWLALEPDGPAHAGLLAPLGLKFVGTPLANDQAFFRSTRQLSDRANLGTALYSAHPSVATLSSLGPQAPVAFPGAGLLEPELPPPAGVSHDVTVWAHEATFPDMDRDFTQDPGEERRGWPLMVAVQKMGRGQEPARVVVMADVDALADGVLPTMGNAYLALDALRWLTGDESISGTVSNEEDVALRHTREQDVIWFYATVFLAPAMVLGTGFFVTRRRGQRAPRMPEGGGR</sequence>
<dbReference type="RefSeq" id="WP_043406723.1">
    <property type="nucleotide sequence ID" value="NZ_JPMI01000267.1"/>
</dbReference>
<feature type="transmembrane region" description="Helical" evidence="1">
    <location>
        <begin position="149"/>
        <end position="170"/>
    </location>
</feature>
<feature type="transmembrane region" description="Helical" evidence="1">
    <location>
        <begin position="66"/>
        <end position="86"/>
    </location>
</feature>
<proteinExistence type="predicted"/>
<keyword evidence="1" id="KW-0812">Transmembrane</keyword>